<protein>
    <submittedName>
        <fullName evidence="1">Uncharacterized protein</fullName>
    </submittedName>
</protein>
<name>A0A0K2TGF6_LEPSM</name>
<evidence type="ECO:0000313" key="1">
    <source>
        <dbReference type="EMBL" id="CDW24940.1"/>
    </source>
</evidence>
<reference evidence="1" key="1">
    <citation type="submission" date="2014-05" db="EMBL/GenBank/DDBJ databases">
        <authorList>
            <person name="Chronopoulou M."/>
        </authorList>
    </citation>
    <scope>NUCLEOTIDE SEQUENCE</scope>
    <source>
        <tissue evidence="1">Whole organism</tissue>
    </source>
</reference>
<sequence length="73" mass="8353">KASRVDTGSRISLDQRIVALSREKALGFLHVGDPIDLRVRHSFHDKNIQDQLQGQKGHSHINTIIRIIYQILQ</sequence>
<dbReference type="EMBL" id="HACA01007579">
    <property type="protein sequence ID" value="CDW24940.1"/>
    <property type="molecule type" value="Transcribed_RNA"/>
</dbReference>
<accession>A0A0K2TGF6</accession>
<dbReference type="AlphaFoldDB" id="A0A0K2TGF6"/>
<proteinExistence type="predicted"/>
<organism evidence="1">
    <name type="scientific">Lepeophtheirus salmonis</name>
    <name type="common">Salmon louse</name>
    <name type="synonym">Caligus salmonis</name>
    <dbReference type="NCBI Taxonomy" id="72036"/>
    <lineage>
        <taxon>Eukaryota</taxon>
        <taxon>Metazoa</taxon>
        <taxon>Ecdysozoa</taxon>
        <taxon>Arthropoda</taxon>
        <taxon>Crustacea</taxon>
        <taxon>Multicrustacea</taxon>
        <taxon>Hexanauplia</taxon>
        <taxon>Copepoda</taxon>
        <taxon>Siphonostomatoida</taxon>
        <taxon>Caligidae</taxon>
        <taxon>Lepeophtheirus</taxon>
    </lineage>
</organism>
<feature type="non-terminal residue" evidence="1">
    <location>
        <position position="1"/>
    </location>
</feature>